<dbReference type="PANTHER" id="PTHR11557:SF0">
    <property type="entry name" value="PORPHOBILINOGEN DEAMINASE"/>
    <property type="match status" value="1"/>
</dbReference>
<dbReference type="PIRSF" id="PIRSF001438">
    <property type="entry name" value="4pyrrol_synth_OHMeBilane_synth"/>
    <property type="match status" value="1"/>
</dbReference>
<reference evidence="10 11" key="1">
    <citation type="submission" date="2016-11" db="EMBL/GenBank/DDBJ databases">
        <authorList>
            <person name="Jaros S."/>
            <person name="Januszkiewicz K."/>
            <person name="Wedrychowicz H."/>
        </authorList>
    </citation>
    <scope>NUCLEOTIDE SEQUENCE [LARGE SCALE GENOMIC DNA]</scope>
    <source>
        <strain evidence="10 11">DSM 10068</strain>
    </source>
</reference>
<feature type="modified residue" description="S-(dipyrrolylmethanemethyl)cysteine" evidence="7">
    <location>
        <position position="237"/>
    </location>
</feature>
<dbReference type="GO" id="GO:0006782">
    <property type="term" value="P:protoporphyrinogen IX biosynthetic process"/>
    <property type="evidence" value="ECO:0007669"/>
    <property type="project" value="UniProtKB-UniRule"/>
</dbReference>
<dbReference type="InterPro" id="IPR022418">
    <property type="entry name" value="Porphobilinogen_deaminase_C"/>
</dbReference>
<evidence type="ECO:0000256" key="5">
    <source>
        <dbReference type="ARBA" id="ARBA00023244"/>
    </source>
</evidence>
<feature type="domain" description="Porphobilinogen deaminase C-terminal" evidence="9">
    <location>
        <begin position="223"/>
        <end position="290"/>
    </location>
</feature>
<dbReference type="FunFam" id="3.40.190.10:FF:000004">
    <property type="entry name" value="Porphobilinogen deaminase"/>
    <property type="match status" value="1"/>
</dbReference>
<dbReference type="RefSeq" id="WP_073078044.1">
    <property type="nucleotide sequence ID" value="NZ_FQXV01000005.1"/>
</dbReference>
<name>A0A1M5XJU8_9FIRM</name>
<dbReference type="PANTHER" id="PTHR11557">
    <property type="entry name" value="PORPHOBILINOGEN DEAMINASE"/>
    <property type="match status" value="1"/>
</dbReference>
<comment type="cofactor">
    <cofactor evidence="7">
        <name>dipyrromethane</name>
        <dbReference type="ChEBI" id="CHEBI:60342"/>
    </cofactor>
    <text evidence="7">Binds 1 dipyrromethane group covalently.</text>
</comment>
<evidence type="ECO:0000256" key="3">
    <source>
        <dbReference type="ARBA" id="ARBA00005638"/>
    </source>
</evidence>
<dbReference type="PRINTS" id="PR00151">
    <property type="entry name" value="PORPHBDMNASE"/>
</dbReference>
<evidence type="ECO:0000256" key="1">
    <source>
        <dbReference type="ARBA" id="ARBA00002869"/>
    </source>
</evidence>
<feature type="domain" description="Porphobilinogen deaminase N-terminal" evidence="8">
    <location>
        <begin position="5"/>
        <end position="207"/>
    </location>
</feature>
<dbReference type="GO" id="GO:0004418">
    <property type="term" value="F:hydroxymethylbilane synthase activity"/>
    <property type="evidence" value="ECO:0007669"/>
    <property type="project" value="UniProtKB-UniRule"/>
</dbReference>
<dbReference type="AlphaFoldDB" id="A0A1M5XJU8"/>
<accession>A0A1M5XJU8</accession>
<evidence type="ECO:0000259" key="8">
    <source>
        <dbReference type="Pfam" id="PF01379"/>
    </source>
</evidence>
<dbReference type="HAMAP" id="MF_00260">
    <property type="entry name" value="Porphobil_deam"/>
    <property type="match status" value="1"/>
</dbReference>
<dbReference type="Gene3D" id="3.40.190.10">
    <property type="entry name" value="Periplasmic binding protein-like II"/>
    <property type="match status" value="2"/>
</dbReference>
<comment type="pathway">
    <text evidence="2">Porphyrin-containing compound metabolism; protoporphyrin-IX biosynthesis; coproporphyrinogen-III from 5-aminolevulinate: step 2/4.</text>
</comment>
<dbReference type="InterPro" id="IPR000860">
    <property type="entry name" value="HemC"/>
</dbReference>
<evidence type="ECO:0000256" key="4">
    <source>
        <dbReference type="ARBA" id="ARBA00022679"/>
    </source>
</evidence>
<comment type="miscellaneous">
    <text evidence="7">The porphobilinogen subunits are added to the dipyrromethane group.</text>
</comment>
<sequence>MKRLLRVGSRESKLAVIQARLVIDTIRRHHPELEFELVTMKTSGDVLLDRNLDEVGGKGLFVKELDVGLRSGRIDFAVHSLKDMPMETPEDLPVAALTKRENPFDALVMPEGAEKIDLSKPFGCSSARRTLQLQRLYPGSTVKGIRGNVLLRLQKVDSGEYAATVLACAGLNRMGLQGRVTRVFTENEMIPAAGQGILAVQGRAGEDHGYLACVDNEEARIAYTAENAFIRRLDGGCSSPIAAYARLEGGSIRLFGLHYDEESGRHATGTMAMPAGDAETLGYALAEQLLKELRA</sequence>
<evidence type="ECO:0000256" key="6">
    <source>
        <dbReference type="ARBA" id="ARBA00048169"/>
    </source>
</evidence>
<dbReference type="InterPro" id="IPR036803">
    <property type="entry name" value="Porphobilinogen_deaminase_C_sf"/>
</dbReference>
<comment type="function">
    <text evidence="1 7">Tetrapolymerization of the monopyrrole PBG into the hydroxymethylbilane pre-uroporphyrinogen in several discrete steps.</text>
</comment>
<evidence type="ECO:0000256" key="7">
    <source>
        <dbReference type="HAMAP-Rule" id="MF_00260"/>
    </source>
</evidence>
<dbReference type="SUPFAM" id="SSF53850">
    <property type="entry name" value="Periplasmic binding protein-like II"/>
    <property type="match status" value="1"/>
</dbReference>
<dbReference type="SUPFAM" id="SSF54782">
    <property type="entry name" value="Porphobilinogen deaminase (hydroxymethylbilane synthase), C-terminal domain"/>
    <property type="match status" value="1"/>
</dbReference>
<evidence type="ECO:0000313" key="11">
    <source>
        <dbReference type="Proteomes" id="UP000183995"/>
    </source>
</evidence>
<protein>
    <recommendedName>
        <fullName evidence="7">Porphobilinogen deaminase</fullName>
        <shortName evidence="7">PBG</shortName>
        <ecNumber evidence="7">2.5.1.61</ecNumber>
    </recommendedName>
    <alternativeName>
        <fullName evidence="7">Hydroxymethylbilane synthase</fullName>
        <shortName evidence="7">HMBS</shortName>
    </alternativeName>
    <alternativeName>
        <fullName evidence="7">Pre-uroporphyrinogen synthase</fullName>
    </alternativeName>
</protein>
<organism evidence="10 11">
    <name type="scientific">Sporobacter termitidis DSM 10068</name>
    <dbReference type="NCBI Taxonomy" id="1123282"/>
    <lineage>
        <taxon>Bacteria</taxon>
        <taxon>Bacillati</taxon>
        <taxon>Bacillota</taxon>
        <taxon>Clostridia</taxon>
        <taxon>Eubacteriales</taxon>
        <taxon>Oscillospiraceae</taxon>
        <taxon>Sporobacter</taxon>
    </lineage>
</organism>
<dbReference type="EMBL" id="FQXV01000005">
    <property type="protein sequence ID" value="SHH99912.1"/>
    <property type="molecule type" value="Genomic_DNA"/>
</dbReference>
<dbReference type="Pfam" id="PF01379">
    <property type="entry name" value="Porphobil_deam"/>
    <property type="match status" value="1"/>
</dbReference>
<keyword evidence="5 7" id="KW-0627">Porphyrin biosynthesis</keyword>
<comment type="similarity">
    <text evidence="3 7">Belongs to the HMBS family.</text>
</comment>
<dbReference type="OrthoDB" id="9810298at2"/>
<gene>
    <name evidence="7" type="primary">hemC</name>
    <name evidence="10" type="ORF">SAMN02745823_01868</name>
</gene>
<comment type="subunit">
    <text evidence="7">Monomer.</text>
</comment>
<dbReference type="Proteomes" id="UP000183995">
    <property type="component" value="Unassembled WGS sequence"/>
</dbReference>
<keyword evidence="11" id="KW-1185">Reference proteome</keyword>
<evidence type="ECO:0000256" key="2">
    <source>
        <dbReference type="ARBA" id="ARBA00004735"/>
    </source>
</evidence>
<dbReference type="InterPro" id="IPR022417">
    <property type="entry name" value="Porphobilin_deaminase_N"/>
</dbReference>
<dbReference type="Pfam" id="PF03900">
    <property type="entry name" value="Porphobil_deamC"/>
    <property type="match status" value="1"/>
</dbReference>
<keyword evidence="4 7" id="KW-0808">Transferase</keyword>
<dbReference type="Gene3D" id="3.30.160.40">
    <property type="entry name" value="Porphobilinogen deaminase, C-terminal domain"/>
    <property type="match status" value="1"/>
</dbReference>
<dbReference type="NCBIfam" id="TIGR00212">
    <property type="entry name" value="hemC"/>
    <property type="match status" value="1"/>
</dbReference>
<dbReference type="EC" id="2.5.1.61" evidence="7"/>
<evidence type="ECO:0000313" key="10">
    <source>
        <dbReference type="EMBL" id="SHH99912.1"/>
    </source>
</evidence>
<comment type="catalytic activity">
    <reaction evidence="6 7">
        <text>4 porphobilinogen + H2O = hydroxymethylbilane + 4 NH4(+)</text>
        <dbReference type="Rhea" id="RHEA:13185"/>
        <dbReference type="ChEBI" id="CHEBI:15377"/>
        <dbReference type="ChEBI" id="CHEBI:28938"/>
        <dbReference type="ChEBI" id="CHEBI:57845"/>
        <dbReference type="ChEBI" id="CHEBI:58126"/>
        <dbReference type="EC" id="2.5.1.61"/>
    </reaction>
</comment>
<dbReference type="GO" id="GO:0005737">
    <property type="term" value="C:cytoplasm"/>
    <property type="evidence" value="ECO:0007669"/>
    <property type="project" value="UniProtKB-UniRule"/>
</dbReference>
<dbReference type="STRING" id="1123282.SAMN02745823_01868"/>
<proteinExistence type="inferred from homology"/>
<evidence type="ECO:0000259" key="9">
    <source>
        <dbReference type="Pfam" id="PF03900"/>
    </source>
</evidence>